<reference evidence="1 3" key="1">
    <citation type="submission" date="2017-06" db="EMBL/GenBank/DDBJ databases">
        <title>Complete genome of Francisella adeliensis.</title>
        <authorList>
            <person name="Vallesi A."/>
            <person name="Sjodin A."/>
        </authorList>
    </citation>
    <scope>NUCLEOTIDE SEQUENCE [LARGE SCALE GENOMIC DNA]</scope>
    <source>
        <strain evidence="1 3">FDC440</strain>
    </source>
</reference>
<evidence type="ECO:0000313" key="2">
    <source>
        <dbReference type="EMBL" id="QIW12828.1"/>
    </source>
</evidence>
<evidence type="ECO:0000313" key="1">
    <source>
        <dbReference type="EMBL" id="AXA34583.1"/>
    </source>
</evidence>
<dbReference type="EMBL" id="CP043424">
    <property type="protein sequence ID" value="QIW12828.1"/>
    <property type="molecule type" value="Genomic_DNA"/>
</dbReference>
<evidence type="ECO:0000313" key="3">
    <source>
        <dbReference type="Proteomes" id="UP000251120"/>
    </source>
</evidence>
<gene>
    <name evidence="1" type="ORF">CDH04_09325</name>
    <name evidence="2" type="ORF">FZC43_09340</name>
</gene>
<proteinExistence type="predicted"/>
<dbReference type="EMBL" id="CP021781">
    <property type="protein sequence ID" value="AXA34583.1"/>
    <property type="molecule type" value="Genomic_DNA"/>
</dbReference>
<organism evidence="1 3">
    <name type="scientific">Francisella adeliensis</name>
    <dbReference type="NCBI Taxonomy" id="2007306"/>
    <lineage>
        <taxon>Bacteria</taxon>
        <taxon>Pseudomonadati</taxon>
        <taxon>Pseudomonadota</taxon>
        <taxon>Gammaproteobacteria</taxon>
        <taxon>Thiotrichales</taxon>
        <taxon>Francisellaceae</taxon>
        <taxon>Francisella</taxon>
    </lineage>
</organism>
<dbReference type="Proteomes" id="UP000681131">
    <property type="component" value="Chromosome"/>
</dbReference>
<name>A0A2Z4Y1L7_9GAMM</name>
<dbReference type="AlphaFoldDB" id="A0A2Z4Y1L7"/>
<keyword evidence="4" id="KW-1185">Reference proteome</keyword>
<reference evidence="2 4" key="2">
    <citation type="submission" date="2019-08" db="EMBL/GenBank/DDBJ databases">
        <title>Complete genome sequences of Francisella adeliensis (FSC1325 and FSC1326).</title>
        <authorList>
            <person name="Ohrman C."/>
            <person name="Uneklint I."/>
            <person name="Vallesi A."/>
            <person name="Karlsson L."/>
            <person name="Sjodin A."/>
        </authorList>
    </citation>
    <scope>NUCLEOTIDE SEQUENCE [LARGE SCALE GENOMIC DNA]</scope>
    <source>
        <strain evidence="2 4">FSC1325</strain>
    </source>
</reference>
<protein>
    <submittedName>
        <fullName evidence="1">Uncharacterized protein</fullName>
    </submittedName>
</protein>
<sequence>MENIIIDNRDIVNKVDNGNSLNANFSRGFADVMANRNSPRLGIKEGALTITLGDEKIDIKPVETYDSGSSSEKKRFDAMVQTMYIDNFKFSMSFEVSMDTYSSITKHMSSANGQCVSIKLASQPFDDKQFLFHDPVNPGKSVWSELVNFMSELSVSCDGQAFSQHVDNDRNSAMCGIHGGIINSKSCVISFVTGGGGMVSCKDTKTTFEVTSRF</sequence>
<dbReference type="KEGG" id="fad:CDH04_09325"/>
<dbReference type="Proteomes" id="UP000251120">
    <property type="component" value="Chromosome"/>
</dbReference>
<dbReference type="RefSeq" id="WP_112870758.1">
    <property type="nucleotide sequence ID" value="NZ_CP021781.1"/>
</dbReference>
<accession>A0A2Z4Y1L7</accession>
<evidence type="ECO:0000313" key="4">
    <source>
        <dbReference type="Proteomes" id="UP000681131"/>
    </source>
</evidence>